<keyword evidence="2" id="KW-0378">Hydrolase</keyword>
<gene>
    <name evidence="3" type="ORF">NFIA_094060</name>
</gene>
<dbReference type="VEuPathDB" id="FungiDB:NFIA_094060"/>
<evidence type="ECO:0000313" key="3">
    <source>
        <dbReference type="EMBL" id="EAW19786.1"/>
    </source>
</evidence>
<sequence length="178" mass="19754">MGRAEPPLIHFVTGNLRKFAEAEAILRNVARLRRHVIEVPEIQGSLEEIAREKWRNAAATMKGPVLTEDSALEFRALNGLPGPYIKEFYSALGNDGLCQLLAAFKDKSASAVFTYAFSSGPGVEPVLFQGRVDGQIVTPRGTNGFAFDPIFEVQGKHTERWMLKQRHVKLAANMPVIY</sequence>
<dbReference type="eggNOG" id="KOG3222">
    <property type="taxonomic scope" value="Eukaryota"/>
</dbReference>
<evidence type="ECO:0000313" key="4">
    <source>
        <dbReference type="Proteomes" id="UP000006702"/>
    </source>
</evidence>
<dbReference type="PANTHER" id="PTHR11067:SF9">
    <property type="entry name" value="INOSINE TRIPHOSPHATE PYROPHOSPHATASE"/>
    <property type="match status" value="1"/>
</dbReference>
<dbReference type="InterPro" id="IPR002637">
    <property type="entry name" value="RdgB/HAM1"/>
</dbReference>
<dbReference type="STRING" id="331117.A1DA96"/>
<dbReference type="KEGG" id="nfi:NFIA_094060"/>
<dbReference type="GO" id="GO:0009143">
    <property type="term" value="P:nucleoside triphosphate catabolic process"/>
    <property type="evidence" value="ECO:0007669"/>
    <property type="project" value="InterPro"/>
</dbReference>
<dbReference type="EMBL" id="DS027694">
    <property type="protein sequence ID" value="EAW19786.1"/>
    <property type="molecule type" value="Genomic_DNA"/>
</dbReference>
<dbReference type="GeneID" id="4588714"/>
<reference evidence="4" key="1">
    <citation type="journal article" date="2008" name="PLoS Genet.">
        <title>Genomic islands in the pathogenic filamentous fungus Aspergillus fumigatus.</title>
        <authorList>
            <person name="Fedorova N.D."/>
            <person name="Khaldi N."/>
            <person name="Joardar V.S."/>
            <person name="Maiti R."/>
            <person name="Amedeo P."/>
            <person name="Anderson M.J."/>
            <person name="Crabtree J."/>
            <person name="Silva J.C."/>
            <person name="Badger J.H."/>
            <person name="Albarraq A."/>
            <person name="Angiuoli S."/>
            <person name="Bussey H."/>
            <person name="Bowyer P."/>
            <person name="Cotty P.J."/>
            <person name="Dyer P.S."/>
            <person name="Egan A."/>
            <person name="Galens K."/>
            <person name="Fraser-Liggett C.M."/>
            <person name="Haas B.J."/>
            <person name="Inman J.M."/>
            <person name="Kent R."/>
            <person name="Lemieux S."/>
            <person name="Malavazi I."/>
            <person name="Orvis J."/>
            <person name="Roemer T."/>
            <person name="Ronning C.M."/>
            <person name="Sundaram J.P."/>
            <person name="Sutton G."/>
            <person name="Turner G."/>
            <person name="Venter J.C."/>
            <person name="White O.R."/>
            <person name="Whitty B.R."/>
            <person name="Youngman P."/>
            <person name="Wolfe K.H."/>
            <person name="Goldman G.H."/>
            <person name="Wortman J.R."/>
            <person name="Jiang B."/>
            <person name="Denning D.W."/>
            <person name="Nierman W.C."/>
        </authorList>
    </citation>
    <scope>NUCLEOTIDE SEQUENCE [LARGE SCALE GENOMIC DNA]</scope>
    <source>
        <strain evidence="4">ATCC 1020 / DSM 3700 / CBS 544.65 / FGSC A1164 / JCM 1740 / NRRL 181 / WB 181</strain>
    </source>
</reference>
<dbReference type="InterPro" id="IPR029001">
    <property type="entry name" value="ITPase-like_fam"/>
</dbReference>
<dbReference type="HOGENOM" id="CLU_082080_1_1_1"/>
<accession>A1DA96</accession>
<dbReference type="GO" id="GO:0047429">
    <property type="term" value="F:nucleoside triphosphate diphosphatase activity"/>
    <property type="evidence" value="ECO:0007669"/>
    <property type="project" value="InterPro"/>
</dbReference>
<dbReference type="Proteomes" id="UP000006702">
    <property type="component" value="Unassembled WGS sequence"/>
</dbReference>
<organism evidence="3 4">
    <name type="scientific">Neosartorya fischeri (strain ATCC 1020 / DSM 3700 / CBS 544.65 / FGSC A1164 / JCM 1740 / NRRL 181 / WB 181)</name>
    <name type="common">Aspergillus fischerianus</name>
    <dbReference type="NCBI Taxonomy" id="331117"/>
    <lineage>
        <taxon>Eukaryota</taxon>
        <taxon>Fungi</taxon>
        <taxon>Dikarya</taxon>
        <taxon>Ascomycota</taxon>
        <taxon>Pezizomycotina</taxon>
        <taxon>Eurotiomycetes</taxon>
        <taxon>Eurotiomycetidae</taxon>
        <taxon>Eurotiales</taxon>
        <taxon>Aspergillaceae</taxon>
        <taxon>Aspergillus</taxon>
        <taxon>Aspergillus subgen. Fumigati</taxon>
    </lineage>
</organism>
<dbReference type="Gene3D" id="3.90.950.10">
    <property type="match status" value="1"/>
</dbReference>
<dbReference type="RefSeq" id="XP_001261683.1">
    <property type="nucleotide sequence ID" value="XM_001261682.1"/>
</dbReference>
<protein>
    <submittedName>
        <fullName evidence="3">Ham1 family protein</fullName>
    </submittedName>
</protein>
<dbReference type="AlphaFoldDB" id="A1DA96"/>
<proteinExistence type="inferred from homology"/>
<dbReference type="OMA" id="NENDGAT"/>
<comment type="similarity">
    <text evidence="1">Belongs to the HAM1 NTPase family.</text>
</comment>
<dbReference type="CDD" id="cd00515">
    <property type="entry name" value="HAM1"/>
    <property type="match status" value="1"/>
</dbReference>
<evidence type="ECO:0000256" key="2">
    <source>
        <dbReference type="ARBA" id="ARBA00022801"/>
    </source>
</evidence>
<name>A1DA96_NEOFI</name>
<keyword evidence="4" id="KW-1185">Reference proteome</keyword>
<dbReference type="PANTHER" id="PTHR11067">
    <property type="entry name" value="INOSINE TRIPHOSPHATE PYROPHOSPHATASE/HAM1 PROTEIN"/>
    <property type="match status" value="1"/>
</dbReference>
<dbReference type="Pfam" id="PF01725">
    <property type="entry name" value="Ham1p_like"/>
    <property type="match status" value="1"/>
</dbReference>
<evidence type="ECO:0000256" key="1">
    <source>
        <dbReference type="ARBA" id="ARBA00008023"/>
    </source>
</evidence>
<dbReference type="OrthoDB" id="6288734at2759"/>
<dbReference type="SUPFAM" id="SSF52972">
    <property type="entry name" value="ITPase-like"/>
    <property type="match status" value="1"/>
</dbReference>
<dbReference type="GO" id="GO:0005737">
    <property type="term" value="C:cytoplasm"/>
    <property type="evidence" value="ECO:0007669"/>
    <property type="project" value="TreeGrafter"/>
</dbReference>